<dbReference type="GO" id="GO:0005085">
    <property type="term" value="F:guanyl-nucleotide exchange factor activity"/>
    <property type="evidence" value="ECO:0007669"/>
    <property type="project" value="InterPro"/>
</dbReference>
<dbReference type="STRING" id="97359.A0A550CS91"/>
<feature type="region of interest" description="Disordered" evidence="1">
    <location>
        <begin position="1240"/>
        <end position="1259"/>
    </location>
</feature>
<dbReference type="EMBL" id="VDMD01000002">
    <property type="protein sequence ID" value="TRM67639.1"/>
    <property type="molecule type" value="Genomic_DNA"/>
</dbReference>
<dbReference type="GO" id="GO:0005737">
    <property type="term" value="C:cytoplasm"/>
    <property type="evidence" value="ECO:0007669"/>
    <property type="project" value="TreeGrafter"/>
</dbReference>
<dbReference type="SUPFAM" id="SSF50729">
    <property type="entry name" value="PH domain-like"/>
    <property type="match status" value="1"/>
</dbReference>
<feature type="compositionally biased region" description="Low complexity" evidence="1">
    <location>
        <begin position="642"/>
        <end position="662"/>
    </location>
</feature>
<dbReference type="Gene3D" id="2.30.29.30">
    <property type="entry name" value="Pleckstrin-homology domain (PH domain)/Phosphotyrosine-binding domain (PTB)"/>
    <property type="match status" value="1"/>
</dbReference>
<feature type="domain" description="DH" evidence="2">
    <location>
        <begin position="296"/>
        <end position="772"/>
    </location>
</feature>
<feature type="compositionally biased region" description="Polar residues" evidence="1">
    <location>
        <begin position="214"/>
        <end position="226"/>
    </location>
</feature>
<feature type="compositionally biased region" description="Low complexity" evidence="1">
    <location>
        <begin position="1"/>
        <end position="16"/>
    </location>
</feature>
<dbReference type="PANTHER" id="PTHR45818:SF3">
    <property type="entry name" value="PROTEIN VAV"/>
    <property type="match status" value="1"/>
</dbReference>
<sequence>MQVHLPATTTPTTSPTRDPAVPIAGRRAKSRDVQLSLAMLPSTSNSADAVSPTRPARGQHRFTPSGFLPMPPIRASPVCTPTTSASAYTFDSFSQVASSSSTSSVSPSLAPTSPRLKPTLLAPTWIAVPPTPPPPTLVKRSVTCVTTRSKRPTAVSPSISMPSTAPRRSPHRSVSAPSLSNRRRALSDSIPRASRVHAWREDTLRPGISRKTHVPTNSQPSLTSHVHAQDTPLTPRHSLFHIEGSTPSDAEDDDLDDPDEPAYTFPDRVLTAEPDAMDPGGEEAERDAQKLKDDMRKYHSLMELLTTEVGYVLDMRALVTIYLRNLANLTSRPAFSRSGSSFTSISRVNSANSIHNALALTVADGQGVRHDSPSAGKEKDKGRVILTAVEMDIMMRNAEEIMQLHEQFVDELREALVPHGIRMGTVRSEEGWPEHNDQAECDIDNAIGVVATKFAVEVSVFGVCGIFGVHCVFGVCGHFRGRAFSASMVFFVSSVSPQSTIPSPSTNNSNLRVPQSSRFNIYEAFCTGHQEATEVIRRVQHHHPAEWDEFERRCSELIHEMSLKSDMSPNQDMSPIRDMSPRPSAEEQLSTEEQSSAKERSSAEKRRSAQAAEERRAEQAVAERRPAQGGVDGRPTQGGRAGQVAAVSASAAITISDTSTPESPGPSPPRKRSRSVTSLDGAVRSLRRRSMVLREPLPFPNEFRARRLNLMDYMIKPIQRICKYPLLLDLLKPGRGVLRLSAAQPSRRSAVHVAVESAAQAMRHVAAAVDAARARQAVRVQSALIVSRVASALRLSSSSSSSQHSLPASLNMTSSFMSSLGTCLLAGSLDVVHHGPLQPPAASANIKAKYFGAFLYLGGYLILVKVCKGKIYEPKHWFSLADFEVVDMGERDAMLPCSFRLCGKGHQFELAAACQKEKEAWMEAMREAKAHRTSWINEPKSSLFLDARGGPIQTSESSEVLQSLTPLATIQSIPEMRHSSSSNALEESLMAVVERSDGQGVVDAQRRLYDLPPQCLTASRRSSTTSVKGIFSSSDNETVVIRRASQNARLAVDRGLMDVISDPVLAARAQANSREEDLFQAPSLVGSKAVPRTNSGLTIANAKSRLTRHESVRVYKRNSLFEMDSSPAERTRGSMSLATRRLAKRPSVISTEGVHAFGPPSASSSPSPSPFSHFSQSSARSSTSSPVNLTSPSTSKSSTGDADSKRRQPSFVRNFKGFLRGASSSFSSTNPIPRASISAETHSDLGHSSTAHDSNRTVTQNLLRRFSKTAVRGPRQPPQHRRANSAPDLPDEPSGAEKPAGQHNQPLNVHDVHVPEVTPYFPSLAPTATHELDFTPVSPPCSPTVTTSVAL</sequence>
<feature type="region of interest" description="Disordered" evidence="1">
    <location>
        <begin position="1"/>
        <end position="29"/>
    </location>
</feature>
<dbReference type="Proteomes" id="UP000320762">
    <property type="component" value="Unassembled WGS sequence"/>
</dbReference>
<gene>
    <name evidence="3" type="ORF">BD626DRAFT_564558</name>
</gene>
<evidence type="ECO:0000313" key="3">
    <source>
        <dbReference type="EMBL" id="TRM67639.1"/>
    </source>
</evidence>
<evidence type="ECO:0000256" key="1">
    <source>
        <dbReference type="SAM" id="MobiDB-lite"/>
    </source>
</evidence>
<feature type="region of interest" description="Disordered" evidence="1">
    <location>
        <begin position="1124"/>
        <end position="1209"/>
    </location>
</feature>
<dbReference type="Gene3D" id="1.20.900.10">
    <property type="entry name" value="Dbl homology (DH) domain"/>
    <property type="match status" value="2"/>
</dbReference>
<protein>
    <recommendedName>
        <fullName evidence="2">DH domain-containing protein</fullName>
    </recommendedName>
</protein>
<evidence type="ECO:0000259" key="2">
    <source>
        <dbReference type="PROSITE" id="PS50010"/>
    </source>
</evidence>
<dbReference type="SUPFAM" id="SSF48065">
    <property type="entry name" value="DBL homology domain (DH-domain)"/>
    <property type="match status" value="1"/>
</dbReference>
<comment type="caution">
    <text evidence="3">The sequence shown here is derived from an EMBL/GenBank/DDBJ whole genome shotgun (WGS) entry which is preliminary data.</text>
</comment>
<dbReference type="PANTHER" id="PTHR45818">
    <property type="entry name" value="PROTEIN VAV"/>
    <property type="match status" value="1"/>
</dbReference>
<feature type="compositionally biased region" description="Low complexity" evidence="1">
    <location>
        <begin position="1156"/>
        <end position="1186"/>
    </location>
</feature>
<dbReference type="PROSITE" id="PS50010">
    <property type="entry name" value="DH_2"/>
    <property type="match status" value="1"/>
</dbReference>
<keyword evidence="4" id="KW-1185">Reference proteome</keyword>
<feature type="region of interest" description="Disordered" evidence="1">
    <location>
        <begin position="1267"/>
        <end position="1307"/>
    </location>
</feature>
<feature type="region of interest" description="Disordered" evidence="1">
    <location>
        <begin position="562"/>
        <end position="681"/>
    </location>
</feature>
<dbReference type="InterPro" id="IPR011993">
    <property type="entry name" value="PH-like_dom_sf"/>
</dbReference>
<feature type="region of interest" description="Disordered" evidence="1">
    <location>
        <begin position="146"/>
        <end position="288"/>
    </location>
</feature>
<feature type="compositionally biased region" description="Acidic residues" evidence="1">
    <location>
        <begin position="249"/>
        <end position="260"/>
    </location>
</feature>
<feature type="compositionally biased region" description="Polar residues" evidence="1">
    <location>
        <begin position="1246"/>
        <end position="1259"/>
    </location>
</feature>
<dbReference type="OrthoDB" id="1716625at2759"/>
<accession>A0A550CS91</accession>
<evidence type="ECO:0000313" key="4">
    <source>
        <dbReference type="Proteomes" id="UP000320762"/>
    </source>
</evidence>
<dbReference type="InterPro" id="IPR035899">
    <property type="entry name" value="DBL_dom_sf"/>
</dbReference>
<proteinExistence type="predicted"/>
<dbReference type="InterPro" id="IPR000219">
    <property type="entry name" value="DH_dom"/>
</dbReference>
<organism evidence="3 4">
    <name type="scientific">Schizophyllum amplum</name>
    <dbReference type="NCBI Taxonomy" id="97359"/>
    <lineage>
        <taxon>Eukaryota</taxon>
        <taxon>Fungi</taxon>
        <taxon>Dikarya</taxon>
        <taxon>Basidiomycota</taxon>
        <taxon>Agaricomycotina</taxon>
        <taxon>Agaricomycetes</taxon>
        <taxon>Agaricomycetidae</taxon>
        <taxon>Agaricales</taxon>
        <taxon>Schizophyllaceae</taxon>
        <taxon>Schizophyllum</taxon>
    </lineage>
</organism>
<reference evidence="3 4" key="1">
    <citation type="journal article" date="2019" name="New Phytol.">
        <title>Comparative genomics reveals unique wood-decay strategies and fruiting body development in the Schizophyllaceae.</title>
        <authorList>
            <person name="Almasi E."/>
            <person name="Sahu N."/>
            <person name="Krizsan K."/>
            <person name="Balint B."/>
            <person name="Kovacs G.M."/>
            <person name="Kiss B."/>
            <person name="Cseklye J."/>
            <person name="Drula E."/>
            <person name="Henrissat B."/>
            <person name="Nagy I."/>
            <person name="Chovatia M."/>
            <person name="Adam C."/>
            <person name="LaButti K."/>
            <person name="Lipzen A."/>
            <person name="Riley R."/>
            <person name="Grigoriev I.V."/>
            <person name="Nagy L.G."/>
        </authorList>
    </citation>
    <scope>NUCLEOTIDE SEQUENCE [LARGE SCALE GENOMIC DNA]</scope>
    <source>
        <strain evidence="3 4">NL-1724</strain>
    </source>
</reference>
<name>A0A550CS91_9AGAR</name>
<feature type="compositionally biased region" description="Basic and acidic residues" evidence="1">
    <location>
        <begin position="595"/>
        <end position="626"/>
    </location>
</feature>
<feature type="compositionally biased region" description="Polar residues" evidence="1">
    <location>
        <begin position="1187"/>
        <end position="1201"/>
    </location>
</feature>